<dbReference type="RefSeq" id="XP_002554361.1">
    <property type="nucleotide sequence ID" value="XM_002554315.1"/>
</dbReference>
<dbReference type="AlphaFoldDB" id="C5DKC3"/>
<accession>C5DKC3</accession>
<dbReference type="SUPFAM" id="SSF52047">
    <property type="entry name" value="RNI-like"/>
    <property type="match status" value="1"/>
</dbReference>
<dbReference type="Gene3D" id="3.80.10.10">
    <property type="entry name" value="Ribonuclease Inhibitor"/>
    <property type="match status" value="1"/>
</dbReference>
<dbReference type="OMA" id="CSKNEWT"/>
<evidence type="ECO:0000313" key="2">
    <source>
        <dbReference type="Proteomes" id="UP000002036"/>
    </source>
</evidence>
<dbReference type="GeneID" id="8292553"/>
<dbReference type="KEGG" id="lth:KLTH0F03454g"/>
<gene>
    <name evidence="1" type="ordered locus">KLTH0F03454g</name>
</gene>
<keyword evidence="2" id="KW-1185">Reference proteome</keyword>
<protein>
    <submittedName>
        <fullName evidence="1">KLTH0F03454p</fullName>
    </submittedName>
</protein>
<dbReference type="OrthoDB" id="4073795at2759"/>
<organism evidence="1 2">
    <name type="scientific">Lachancea thermotolerans (strain ATCC 56472 / CBS 6340 / NRRL Y-8284)</name>
    <name type="common">Yeast</name>
    <name type="synonym">Kluyveromyces thermotolerans</name>
    <dbReference type="NCBI Taxonomy" id="559295"/>
    <lineage>
        <taxon>Eukaryota</taxon>
        <taxon>Fungi</taxon>
        <taxon>Dikarya</taxon>
        <taxon>Ascomycota</taxon>
        <taxon>Saccharomycotina</taxon>
        <taxon>Saccharomycetes</taxon>
        <taxon>Saccharomycetales</taxon>
        <taxon>Saccharomycetaceae</taxon>
        <taxon>Lachancea</taxon>
    </lineage>
</organism>
<name>C5DKC3_LACTC</name>
<dbReference type="Proteomes" id="UP000002036">
    <property type="component" value="Chromosome F"/>
</dbReference>
<dbReference type="STRING" id="559295.C5DKC3"/>
<dbReference type="HOGENOM" id="CLU_799434_0_0_1"/>
<proteinExistence type="predicted"/>
<dbReference type="EMBL" id="CU928170">
    <property type="protein sequence ID" value="CAR23924.1"/>
    <property type="molecule type" value="Genomic_DNA"/>
</dbReference>
<sequence length="347" mass="39287">MSLVGRKRGYDKEGLKNQENCNTNAAKRTKVNNHSRAAKFEQFIDRAPHEIILQLKCLVSRQDIISLASTSKRVRERLLPYLFDRVKCSWPELLSSWRNPNGVCAPIEHPELIEGIRITSFCSKNEWTFPFHVLFSPDPSTNPMGRLESLSMLSSGSTNFFKYCGLVLNLKTLSITAVKSSSVFSLEHVKQFPSLQELRLVGFHIEDAEAEANPRNNLGYLKLENCTWCYPFNLESFGKDKIHTLHLKYSNSFIVSERFKHLLSSPSFTNLRELSIVNDEKSLELTISLKIMNLIHAMPSLETLILSGNIYNEALNGHASSGSSNHTSIVALNNVKVFYSSFLRDLG</sequence>
<dbReference type="InParanoid" id="C5DKC3"/>
<reference evidence="1 2" key="1">
    <citation type="journal article" date="2009" name="Genome Res.">
        <title>Comparative genomics of protoploid Saccharomycetaceae.</title>
        <authorList>
            <consortium name="The Genolevures Consortium"/>
            <person name="Souciet J.-L."/>
            <person name="Dujon B."/>
            <person name="Gaillardin C."/>
            <person name="Johnston M."/>
            <person name="Baret P.V."/>
            <person name="Cliften P."/>
            <person name="Sherman D.J."/>
            <person name="Weissenbach J."/>
            <person name="Westhof E."/>
            <person name="Wincker P."/>
            <person name="Jubin C."/>
            <person name="Poulain J."/>
            <person name="Barbe V."/>
            <person name="Segurens B."/>
            <person name="Artiguenave F."/>
            <person name="Anthouard V."/>
            <person name="Vacherie B."/>
            <person name="Val M.-E."/>
            <person name="Fulton R.S."/>
            <person name="Minx P."/>
            <person name="Wilson R."/>
            <person name="Durrens P."/>
            <person name="Jean G."/>
            <person name="Marck C."/>
            <person name="Martin T."/>
            <person name="Nikolski M."/>
            <person name="Rolland T."/>
            <person name="Seret M.-L."/>
            <person name="Casaregola S."/>
            <person name="Despons L."/>
            <person name="Fairhead C."/>
            <person name="Fischer G."/>
            <person name="Lafontaine I."/>
            <person name="Leh V."/>
            <person name="Lemaire M."/>
            <person name="de Montigny J."/>
            <person name="Neuveglise C."/>
            <person name="Thierry A."/>
            <person name="Blanc-Lenfle I."/>
            <person name="Bleykasten C."/>
            <person name="Diffels J."/>
            <person name="Fritsch E."/>
            <person name="Frangeul L."/>
            <person name="Goeffon A."/>
            <person name="Jauniaux N."/>
            <person name="Kachouri-Lafond R."/>
            <person name="Payen C."/>
            <person name="Potier S."/>
            <person name="Pribylova L."/>
            <person name="Ozanne C."/>
            <person name="Richard G.-F."/>
            <person name="Sacerdot C."/>
            <person name="Straub M.-L."/>
            <person name="Talla E."/>
        </authorList>
    </citation>
    <scope>NUCLEOTIDE SEQUENCE [LARGE SCALE GENOMIC DNA]</scope>
    <source>
        <strain evidence="2">ATCC 56472 / CBS 6340 / NRRL Y-8284</strain>
    </source>
</reference>
<evidence type="ECO:0000313" key="1">
    <source>
        <dbReference type="EMBL" id="CAR23924.1"/>
    </source>
</evidence>
<dbReference type="eggNOG" id="ENOG502RY54">
    <property type="taxonomic scope" value="Eukaryota"/>
</dbReference>
<dbReference type="InterPro" id="IPR032675">
    <property type="entry name" value="LRR_dom_sf"/>
</dbReference>